<dbReference type="SUPFAM" id="SSF50494">
    <property type="entry name" value="Trypsin-like serine proteases"/>
    <property type="match status" value="1"/>
</dbReference>
<dbReference type="EMBL" id="AKWM02000078">
    <property type="protein sequence ID" value="EKR98551.1"/>
    <property type="molecule type" value="Genomic_DNA"/>
</dbReference>
<protein>
    <submittedName>
        <fullName evidence="2">Trypsin-like peptidase domain protein</fullName>
    </submittedName>
</protein>
<gene>
    <name evidence="2" type="ORF">LEP1GSC125_1911</name>
</gene>
<evidence type="ECO:0000256" key="1">
    <source>
        <dbReference type="SAM" id="Phobius"/>
    </source>
</evidence>
<name>A0AA87MJV5_9LEPT</name>
<dbReference type="InterPro" id="IPR043504">
    <property type="entry name" value="Peptidase_S1_PA_chymotrypsin"/>
</dbReference>
<proteinExistence type="predicted"/>
<organism evidence="2 3">
    <name type="scientific">Leptospira mayottensis 200901122</name>
    <dbReference type="NCBI Taxonomy" id="1193010"/>
    <lineage>
        <taxon>Bacteria</taxon>
        <taxon>Pseudomonadati</taxon>
        <taxon>Spirochaetota</taxon>
        <taxon>Spirochaetia</taxon>
        <taxon>Leptospirales</taxon>
        <taxon>Leptospiraceae</taxon>
        <taxon>Leptospira</taxon>
    </lineage>
</organism>
<comment type="caution">
    <text evidence="2">The sequence shown here is derived from an EMBL/GenBank/DDBJ whole genome shotgun (WGS) entry which is preliminary data.</text>
</comment>
<reference evidence="2 3" key="1">
    <citation type="journal article" date="2014" name="Int. J. Syst. Evol. Microbiol.">
        <title>Leptospira mayottensis sp. nov., a pathogenic species of the genus Leptospira isolated from humans.</title>
        <authorList>
            <person name="Bourhy P."/>
            <person name="Collet L."/>
            <person name="Brisse S."/>
            <person name="Picardeau M."/>
        </authorList>
    </citation>
    <scope>NUCLEOTIDE SEQUENCE [LARGE SCALE GENOMIC DNA]</scope>
    <source>
        <strain evidence="2 3">200901122</strain>
    </source>
</reference>
<dbReference type="Pfam" id="PF13365">
    <property type="entry name" value="Trypsin_2"/>
    <property type="match status" value="1"/>
</dbReference>
<dbReference type="InterPro" id="IPR009003">
    <property type="entry name" value="Peptidase_S1_PA"/>
</dbReference>
<dbReference type="PANTHER" id="PTHR22939">
    <property type="entry name" value="SERINE PROTEASE FAMILY S1C HTRA-RELATED"/>
    <property type="match status" value="1"/>
</dbReference>
<keyword evidence="1" id="KW-0472">Membrane</keyword>
<keyword evidence="1" id="KW-1133">Transmembrane helix</keyword>
<sequence>MVPIQFLTKRDLYEIISIYMDSFGNRESNENSVMGPYFSILKFFGVIFYFGLFYFSCFSPIAQTKETEPEIDKQQTFSGESLHSDHSPLLRYPKNKVRVHHIFEEVYPSSSASSVSILAEKTTKSRFLHSKGGHFLEKVLITLGYGIVLNPQGYILTNAHVIGTYDHLWVKSKSGKSYEAVIIGQDKKIDLAILQVTPDEDIVPVEKLDYYTLQRGEAAIRKYINAKIQIKKNRESNQPKSKNRTSDL</sequence>
<keyword evidence="1" id="KW-0812">Transmembrane</keyword>
<dbReference type="PANTHER" id="PTHR22939:SF129">
    <property type="entry name" value="SERINE PROTEASE HTRA2, MITOCHONDRIAL"/>
    <property type="match status" value="1"/>
</dbReference>
<feature type="transmembrane region" description="Helical" evidence="1">
    <location>
        <begin position="37"/>
        <end position="55"/>
    </location>
</feature>
<dbReference type="GO" id="GO:0006508">
    <property type="term" value="P:proteolysis"/>
    <property type="evidence" value="ECO:0007669"/>
    <property type="project" value="InterPro"/>
</dbReference>
<dbReference type="Gene3D" id="2.40.10.10">
    <property type="entry name" value="Trypsin-like serine proteases"/>
    <property type="match status" value="1"/>
</dbReference>
<evidence type="ECO:0000313" key="3">
    <source>
        <dbReference type="Proteomes" id="UP000001343"/>
    </source>
</evidence>
<dbReference type="PRINTS" id="PR00834">
    <property type="entry name" value="PROTEASES2C"/>
</dbReference>
<accession>A0AA87MJV5</accession>
<dbReference type="AlphaFoldDB" id="A0AA87MJV5"/>
<evidence type="ECO:0000313" key="2">
    <source>
        <dbReference type="EMBL" id="EKR98551.1"/>
    </source>
</evidence>
<dbReference type="InterPro" id="IPR001940">
    <property type="entry name" value="Peptidase_S1C"/>
</dbReference>
<dbReference type="Proteomes" id="UP000001343">
    <property type="component" value="Unassembled WGS sequence"/>
</dbReference>
<dbReference type="GO" id="GO:0004252">
    <property type="term" value="F:serine-type endopeptidase activity"/>
    <property type="evidence" value="ECO:0007669"/>
    <property type="project" value="InterPro"/>
</dbReference>